<evidence type="ECO:0008006" key="3">
    <source>
        <dbReference type="Google" id="ProtNLM"/>
    </source>
</evidence>
<evidence type="ECO:0000313" key="1">
    <source>
        <dbReference type="EMBL" id="MCX3265101.1"/>
    </source>
</evidence>
<proteinExistence type="predicted"/>
<sequence>MKTINTILFSLATVVALTACNNDKKASQDITSKPSSKVEVNKVDIDKAMKGVPTFSSPEIQKEAQEWFSYFSEGMKEAQQKAKLADGDQAKMRQIGKEMGEKFAPWKEKIVALKAKMTAEDKVKFEQYGNKIAQDIVAQAHQ</sequence>
<evidence type="ECO:0000313" key="2">
    <source>
        <dbReference type="Proteomes" id="UP001142592"/>
    </source>
</evidence>
<accession>A0A9X3DFD3</accession>
<gene>
    <name evidence="1" type="ORF">OQZ29_10105</name>
</gene>
<dbReference type="Proteomes" id="UP001142592">
    <property type="component" value="Unassembled WGS sequence"/>
</dbReference>
<comment type="caution">
    <text evidence="1">The sequence shown here is derived from an EMBL/GenBank/DDBJ whole genome shotgun (WGS) entry which is preliminary data.</text>
</comment>
<name>A0A9X3DFD3_9SPHI</name>
<dbReference type="RefSeq" id="WP_010602376.1">
    <property type="nucleotide sequence ID" value="NZ_JAPJUH010000003.1"/>
</dbReference>
<dbReference type="AlphaFoldDB" id="A0A9X3DFD3"/>
<keyword evidence="2" id="KW-1185">Reference proteome</keyword>
<dbReference type="PROSITE" id="PS51257">
    <property type="entry name" value="PROKAR_LIPOPROTEIN"/>
    <property type="match status" value="1"/>
</dbReference>
<reference evidence="1" key="1">
    <citation type="submission" date="2022-11" db="EMBL/GenBank/DDBJ databases">
        <authorList>
            <person name="Graham C."/>
            <person name="Newman J.D."/>
        </authorList>
    </citation>
    <scope>NUCLEOTIDE SEQUENCE</scope>
    <source>
        <strain evidence="1">DSM 19486</strain>
    </source>
</reference>
<organism evidence="1 2">
    <name type="scientific">Pedobacter agri</name>
    <dbReference type="NCBI Taxonomy" id="454586"/>
    <lineage>
        <taxon>Bacteria</taxon>
        <taxon>Pseudomonadati</taxon>
        <taxon>Bacteroidota</taxon>
        <taxon>Sphingobacteriia</taxon>
        <taxon>Sphingobacteriales</taxon>
        <taxon>Sphingobacteriaceae</taxon>
        <taxon>Pedobacter</taxon>
    </lineage>
</organism>
<protein>
    <recommendedName>
        <fullName evidence="3">Lipoprotein</fullName>
    </recommendedName>
</protein>
<dbReference type="EMBL" id="JAPJUH010000003">
    <property type="protein sequence ID" value="MCX3265101.1"/>
    <property type="molecule type" value="Genomic_DNA"/>
</dbReference>